<dbReference type="SUPFAM" id="SSF52172">
    <property type="entry name" value="CheY-like"/>
    <property type="match status" value="1"/>
</dbReference>
<name>A0A7Y9E4A1_9ACTN</name>
<dbReference type="PROSITE" id="PS50921">
    <property type="entry name" value="ANTAR"/>
    <property type="match status" value="1"/>
</dbReference>
<dbReference type="NCBIfam" id="TIGR00229">
    <property type="entry name" value="sensory_box"/>
    <property type="match status" value="1"/>
</dbReference>
<evidence type="ECO:0000256" key="1">
    <source>
        <dbReference type="SAM" id="Coils"/>
    </source>
</evidence>
<comment type="caution">
    <text evidence="4">The sequence shown here is derived from an EMBL/GenBank/DDBJ whole genome shotgun (WGS) entry which is preliminary data.</text>
</comment>
<proteinExistence type="predicted"/>
<feature type="domain" description="PAS" evidence="2">
    <location>
        <begin position="81"/>
        <end position="146"/>
    </location>
</feature>
<evidence type="ECO:0000259" key="2">
    <source>
        <dbReference type="PROSITE" id="PS50112"/>
    </source>
</evidence>
<dbReference type="GO" id="GO:0006355">
    <property type="term" value="P:regulation of DNA-templated transcription"/>
    <property type="evidence" value="ECO:0007669"/>
    <property type="project" value="InterPro"/>
</dbReference>
<reference evidence="4 5" key="1">
    <citation type="submission" date="2020-07" db="EMBL/GenBank/DDBJ databases">
        <title>Sequencing the genomes of 1000 actinobacteria strains.</title>
        <authorList>
            <person name="Klenk H.-P."/>
        </authorList>
    </citation>
    <scope>NUCLEOTIDE SEQUENCE [LARGE SCALE GENOMIC DNA]</scope>
    <source>
        <strain evidence="4 5">DSM 21350</strain>
    </source>
</reference>
<protein>
    <submittedName>
        <fullName evidence="4">PAS domain S-box-containing protein</fullName>
    </submittedName>
</protein>
<dbReference type="Proteomes" id="UP000535511">
    <property type="component" value="Unassembled WGS sequence"/>
</dbReference>
<dbReference type="Pfam" id="PF03861">
    <property type="entry name" value="ANTAR"/>
    <property type="match status" value="1"/>
</dbReference>
<dbReference type="InterPro" id="IPR036388">
    <property type="entry name" value="WH-like_DNA-bd_sf"/>
</dbReference>
<dbReference type="SMART" id="SM01012">
    <property type="entry name" value="ANTAR"/>
    <property type="match status" value="1"/>
</dbReference>
<dbReference type="Gene3D" id="3.30.450.20">
    <property type="entry name" value="PAS domain"/>
    <property type="match status" value="1"/>
</dbReference>
<dbReference type="InterPro" id="IPR013767">
    <property type="entry name" value="PAS_fold"/>
</dbReference>
<organism evidence="4 5">
    <name type="scientific">Nocardioides panaciterrulae</name>
    <dbReference type="NCBI Taxonomy" id="661492"/>
    <lineage>
        <taxon>Bacteria</taxon>
        <taxon>Bacillati</taxon>
        <taxon>Actinomycetota</taxon>
        <taxon>Actinomycetes</taxon>
        <taxon>Propionibacteriales</taxon>
        <taxon>Nocardioidaceae</taxon>
        <taxon>Nocardioides</taxon>
    </lineage>
</organism>
<dbReference type="InterPro" id="IPR005561">
    <property type="entry name" value="ANTAR"/>
</dbReference>
<dbReference type="PROSITE" id="PS50112">
    <property type="entry name" value="PAS"/>
    <property type="match status" value="1"/>
</dbReference>
<dbReference type="SMART" id="SM00091">
    <property type="entry name" value="PAS"/>
    <property type="match status" value="1"/>
</dbReference>
<dbReference type="AlphaFoldDB" id="A0A7Y9E4A1"/>
<gene>
    <name evidence="4" type="ORF">BJZ21_001081</name>
</gene>
<dbReference type="InterPro" id="IPR035965">
    <property type="entry name" value="PAS-like_dom_sf"/>
</dbReference>
<dbReference type="SUPFAM" id="SSF55781">
    <property type="entry name" value="GAF domain-like"/>
    <property type="match status" value="1"/>
</dbReference>
<evidence type="ECO:0000313" key="5">
    <source>
        <dbReference type="Proteomes" id="UP000535511"/>
    </source>
</evidence>
<dbReference type="EMBL" id="JACCBG010000001">
    <property type="protein sequence ID" value="NYD40998.1"/>
    <property type="molecule type" value="Genomic_DNA"/>
</dbReference>
<dbReference type="Pfam" id="PF00989">
    <property type="entry name" value="PAS"/>
    <property type="match status" value="1"/>
</dbReference>
<dbReference type="Gene3D" id="1.10.10.10">
    <property type="entry name" value="Winged helix-like DNA-binding domain superfamily/Winged helix DNA-binding domain"/>
    <property type="match status" value="1"/>
</dbReference>
<feature type="coiled-coil region" evidence="1">
    <location>
        <begin position="350"/>
        <end position="377"/>
    </location>
</feature>
<accession>A0A7Y9E4A1</accession>
<dbReference type="GO" id="GO:0003723">
    <property type="term" value="F:RNA binding"/>
    <property type="evidence" value="ECO:0007669"/>
    <property type="project" value="InterPro"/>
</dbReference>
<dbReference type="RefSeq" id="WP_179662809.1">
    <property type="nucleotide sequence ID" value="NZ_JACCBG010000001.1"/>
</dbReference>
<evidence type="ECO:0000313" key="4">
    <source>
        <dbReference type="EMBL" id="NYD40998.1"/>
    </source>
</evidence>
<dbReference type="InterPro" id="IPR011006">
    <property type="entry name" value="CheY-like_superfamily"/>
</dbReference>
<feature type="domain" description="ANTAR" evidence="3">
    <location>
        <begin position="354"/>
        <end position="415"/>
    </location>
</feature>
<keyword evidence="1" id="KW-0175">Coiled coil</keyword>
<dbReference type="SUPFAM" id="SSF55785">
    <property type="entry name" value="PYP-like sensor domain (PAS domain)"/>
    <property type="match status" value="1"/>
</dbReference>
<evidence type="ECO:0000259" key="3">
    <source>
        <dbReference type="PROSITE" id="PS50921"/>
    </source>
</evidence>
<sequence length="426" mass="45421">MADHTEHDPIWRSATFASELSALRRRVDEARLAGAGDSRLLVEDLDTAYEELRVADADLRAQQEHIVGLLRDQRAVALQHERTISLVPVPVVSTDRFGVIRAVNSAAATLVGAGIADLVRKPLAVLVAPEGRQALRDLLSRVPAEGETARCRLAVRRRDGDTVDVEAFASALPGHPVELVWMLLDADVASTGSGAGLPQAVIDLASLPARHTEAPELLREAVGVCRQLLGDEIEVSVALGDPGAPLLVLTSSQESRELDEGQVSAAAGPQLAAHASGVLITTDDMSDDPRWPALRGRIHGELRAAASAPFEFGTGEVGVLSVYAARHGLSAPLVEQVVLLASAIGTALHELRARDELQEMAQQLQTALEARPEIEQARGIVMAERRCDADAALRHLLDLSSARHMELGDLAREVVDEMSAGGPPRL</sequence>
<keyword evidence="5" id="KW-1185">Reference proteome</keyword>
<dbReference type="InterPro" id="IPR000014">
    <property type="entry name" value="PAS"/>
</dbReference>